<accession>A0A9P7VBZ9</accession>
<name>A0A9P7VBZ9_9ASCO</name>
<feature type="domain" description="HhH-GPD" evidence="9">
    <location>
        <begin position="112"/>
        <end position="271"/>
    </location>
</feature>
<evidence type="ECO:0000256" key="8">
    <source>
        <dbReference type="HAMAP-Rule" id="MF_03183"/>
    </source>
</evidence>
<keyword evidence="8" id="KW-0539">Nucleus</keyword>
<reference evidence="10" key="1">
    <citation type="submission" date="2021-03" db="EMBL/GenBank/DDBJ databases">
        <authorList>
            <person name="Palmer J.M."/>
        </authorList>
    </citation>
    <scope>NUCLEOTIDE SEQUENCE</scope>
    <source>
        <strain evidence="10">ARV_011</strain>
    </source>
</reference>
<dbReference type="Pfam" id="PF00730">
    <property type="entry name" value="HhH-GPD"/>
    <property type="match status" value="1"/>
</dbReference>
<comment type="similarity">
    <text evidence="1 8">Belongs to the Nth/MutY family.</text>
</comment>
<organism evidence="10 11">
    <name type="scientific">Scheffersomyces spartinae</name>
    <dbReference type="NCBI Taxonomy" id="45513"/>
    <lineage>
        <taxon>Eukaryota</taxon>
        <taxon>Fungi</taxon>
        <taxon>Dikarya</taxon>
        <taxon>Ascomycota</taxon>
        <taxon>Saccharomycotina</taxon>
        <taxon>Pichiomycetes</taxon>
        <taxon>Debaryomycetaceae</taxon>
        <taxon>Scheffersomyces</taxon>
    </lineage>
</organism>
<dbReference type="Gene3D" id="1.10.340.30">
    <property type="entry name" value="Hypothetical protein, domain 2"/>
    <property type="match status" value="1"/>
</dbReference>
<dbReference type="GO" id="GO:0006285">
    <property type="term" value="P:base-excision repair, AP site formation"/>
    <property type="evidence" value="ECO:0007669"/>
    <property type="project" value="UniProtKB-UniRule"/>
</dbReference>
<keyword evidence="6 8" id="KW-0326">Glycosidase</keyword>
<keyword evidence="2 8" id="KW-0227">DNA damage</keyword>
<dbReference type="SMART" id="SM00478">
    <property type="entry name" value="ENDO3c"/>
    <property type="match status" value="1"/>
</dbReference>
<dbReference type="Proteomes" id="UP000790833">
    <property type="component" value="Unassembled WGS sequence"/>
</dbReference>
<dbReference type="PANTHER" id="PTHR43286:SF1">
    <property type="entry name" value="ENDONUCLEASE III-LIKE PROTEIN 1"/>
    <property type="match status" value="1"/>
</dbReference>
<dbReference type="InterPro" id="IPR030841">
    <property type="entry name" value="NTH1"/>
</dbReference>
<dbReference type="Gene3D" id="1.10.1670.10">
    <property type="entry name" value="Helix-hairpin-Helix base-excision DNA repair enzymes (C-terminal)"/>
    <property type="match status" value="1"/>
</dbReference>
<evidence type="ECO:0000256" key="4">
    <source>
        <dbReference type="ARBA" id="ARBA00023204"/>
    </source>
</evidence>
<evidence type="ECO:0000313" key="11">
    <source>
        <dbReference type="Proteomes" id="UP000790833"/>
    </source>
</evidence>
<protein>
    <recommendedName>
        <fullName evidence="8">Endonuclease III homolog</fullName>
        <ecNumber evidence="8">3.2.2.-</ecNumber>
        <ecNumber evidence="8">4.2.99.18</ecNumber>
    </recommendedName>
    <alternativeName>
        <fullName evidence="8">Bifunctional DNA N-glycosylase/DNA-(apurinic or apyrimidinic site) lyase</fullName>
        <shortName evidence="8">DNA glycosylase/AP lyase</shortName>
    </alternativeName>
</protein>
<keyword evidence="11" id="KW-1185">Reference proteome</keyword>
<dbReference type="GO" id="GO:0005634">
    <property type="term" value="C:nucleus"/>
    <property type="evidence" value="ECO:0007669"/>
    <property type="project" value="UniProtKB-SubCell"/>
</dbReference>
<dbReference type="GO" id="GO:0003677">
    <property type="term" value="F:DNA binding"/>
    <property type="evidence" value="ECO:0007669"/>
    <property type="project" value="UniProtKB-UniRule"/>
</dbReference>
<proteinExistence type="inferred from homology"/>
<dbReference type="CDD" id="cd00056">
    <property type="entry name" value="ENDO3c"/>
    <property type="match status" value="1"/>
</dbReference>
<evidence type="ECO:0000256" key="7">
    <source>
        <dbReference type="ARBA" id="ARBA00044632"/>
    </source>
</evidence>
<comment type="caution">
    <text evidence="8">Lacks conserved residue(s) required for the propagation of feature annotation.</text>
</comment>
<evidence type="ECO:0000256" key="1">
    <source>
        <dbReference type="ARBA" id="ARBA00008343"/>
    </source>
</evidence>
<dbReference type="OrthoDB" id="2099276at2759"/>
<dbReference type="HAMAP" id="MF_03183">
    <property type="entry name" value="Endonuclease_III_Nth"/>
    <property type="match status" value="1"/>
</dbReference>
<comment type="subcellular location">
    <subcellularLocation>
        <location evidence="8">Nucleus</location>
    </subcellularLocation>
    <subcellularLocation>
        <location evidence="8">Mitochondrion</location>
    </subcellularLocation>
</comment>
<evidence type="ECO:0000256" key="6">
    <source>
        <dbReference type="ARBA" id="ARBA00023295"/>
    </source>
</evidence>
<dbReference type="GO" id="GO:0006289">
    <property type="term" value="P:nucleotide-excision repair"/>
    <property type="evidence" value="ECO:0007669"/>
    <property type="project" value="TreeGrafter"/>
</dbReference>
<evidence type="ECO:0000256" key="3">
    <source>
        <dbReference type="ARBA" id="ARBA00022801"/>
    </source>
</evidence>
<keyword evidence="4 8" id="KW-0234">DNA repair</keyword>
<dbReference type="GO" id="GO:0000703">
    <property type="term" value="F:oxidized pyrimidine nucleobase lesion DNA N-glycosylase activity"/>
    <property type="evidence" value="ECO:0007669"/>
    <property type="project" value="UniProtKB-UniRule"/>
</dbReference>
<comment type="catalytic activity">
    <reaction evidence="7 8">
        <text>2'-deoxyribonucleotide-(2'-deoxyribose 5'-phosphate)-2'-deoxyribonucleotide-DNA = a 3'-end 2'-deoxyribonucleotide-(2,3-dehydro-2,3-deoxyribose 5'-phosphate)-DNA + a 5'-end 5'-phospho-2'-deoxyribonucleoside-DNA + H(+)</text>
        <dbReference type="Rhea" id="RHEA:66592"/>
        <dbReference type="Rhea" id="RHEA-COMP:13180"/>
        <dbReference type="Rhea" id="RHEA-COMP:16897"/>
        <dbReference type="Rhea" id="RHEA-COMP:17067"/>
        <dbReference type="ChEBI" id="CHEBI:15378"/>
        <dbReference type="ChEBI" id="CHEBI:136412"/>
        <dbReference type="ChEBI" id="CHEBI:157695"/>
        <dbReference type="ChEBI" id="CHEBI:167181"/>
        <dbReference type="EC" id="4.2.99.18"/>
    </reaction>
</comment>
<dbReference type="PROSITE" id="PS01155">
    <property type="entry name" value="ENDONUCLEASE_III_2"/>
    <property type="match status" value="1"/>
</dbReference>
<keyword evidence="5 8" id="KW-0456">Lyase</keyword>
<keyword evidence="3 8" id="KW-0378">Hydrolase</keyword>
<dbReference type="InterPro" id="IPR023170">
    <property type="entry name" value="HhH_base_excis_C"/>
</dbReference>
<gene>
    <name evidence="10" type="primary">NTG2</name>
    <name evidence="8" type="synonym">NTG1</name>
    <name evidence="10" type="ORF">KQ657_004117</name>
</gene>
<dbReference type="InterPro" id="IPR000445">
    <property type="entry name" value="HhH_motif"/>
</dbReference>
<dbReference type="SUPFAM" id="SSF48150">
    <property type="entry name" value="DNA-glycosylase"/>
    <property type="match status" value="1"/>
</dbReference>
<evidence type="ECO:0000256" key="5">
    <source>
        <dbReference type="ARBA" id="ARBA00023239"/>
    </source>
</evidence>
<dbReference type="EMBL" id="JAHMUF010000005">
    <property type="protein sequence ID" value="KAG7195005.1"/>
    <property type="molecule type" value="Genomic_DNA"/>
</dbReference>
<dbReference type="PANTHER" id="PTHR43286">
    <property type="entry name" value="ENDONUCLEASE III-LIKE PROTEIN 1"/>
    <property type="match status" value="1"/>
</dbReference>
<dbReference type="RefSeq" id="XP_043050552.1">
    <property type="nucleotide sequence ID" value="XM_043194801.1"/>
</dbReference>
<evidence type="ECO:0000256" key="2">
    <source>
        <dbReference type="ARBA" id="ARBA00022763"/>
    </source>
</evidence>
<dbReference type="FunFam" id="1.10.340.30:FF:000001">
    <property type="entry name" value="Endonuclease III"/>
    <property type="match status" value="1"/>
</dbReference>
<dbReference type="EC" id="3.2.2.-" evidence="8"/>
<dbReference type="GO" id="GO:0140078">
    <property type="term" value="F:class I DNA-(apurinic or apyrimidinic site) endonuclease activity"/>
    <property type="evidence" value="ECO:0007669"/>
    <property type="project" value="UniProtKB-EC"/>
</dbReference>
<dbReference type="InterPro" id="IPR011257">
    <property type="entry name" value="DNA_glycosylase"/>
</dbReference>
<evidence type="ECO:0000313" key="10">
    <source>
        <dbReference type="EMBL" id="KAG7195005.1"/>
    </source>
</evidence>
<comment type="function">
    <text evidence="8">Bifunctional DNA N-glycosylase with associated apurinic/apyrimidinic (AP) lyase function that catalyzes the first step in base excision repair (BER), the primary repair pathway for the repair of oxidative DNA damage. The DNA N-glycosylase activity releases the damaged DNA base from DNA by cleaving the N-glycosidic bond, leaving an AP site. The AP lyase activity cleaves the phosphodiester bond 3' to the AP site by a beta-elimination. Primarily recognizes and repairs oxidative base damage of pyrimidines.</text>
</comment>
<comment type="caution">
    <text evidence="10">The sequence shown here is derived from an EMBL/GenBank/DDBJ whole genome shotgun (WGS) entry which is preliminary data.</text>
</comment>
<dbReference type="InterPro" id="IPR004036">
    <property type="entry name" value="Endonuclease-III-like_CS2"/>
</dbReference>
<dbReference type="Pfam" id="PF00633">
    <property type="entry name" value="HHH"/>
    <property type="match status" value="1"/>
</dbReference>
<dbReference type="GeneID" id="66117491"/>
<dbReference type="EC" id="4.2.99.18" evidence="8"/>
<dbReference type="AlphaFoldDB" id="A0A9P7VBZ9"/>
<dbReference type="GO" id="GO:0005739">
    <property type="term" value="C:mitochondrion"/>
    <property type="evidence" value="ECO:0007669"/>
    <property type="project" value="UniProtKB-SubCell"/>
</dbReference>
<sequence length="333" mass="37874">MKRVRVKAENTVPDIKRSRTLKDIHIEVEIDEEEIPVNVFLSVTENDLRDLENVKTPLNWDRIYNEVVDMRSQFMAPVDTLGCERMPNTLVPGLKTSNPKVYRFQLLISLMLSSQTKDEVNFEAMKQLHTYLQSAGFSDGLCLPGIQLLTISEIDKLICKVGFHNRKASYIKQATDLVVTQFNGDIPNTLQDLVSLPGVGPKMAHLILQAAWNITDGIGIDVHLHRLANQWKWTGTKATLTPEKTRQELEKWLPRRLWQEINPLLVGFGQAVCVQQKPNCDVCLLAYNGLCASRNKKLVPKQDQQISPQRIGKITNQRADLSKLLARYHRETG</sequence>
<evidence type="ECO:0000259" key="9">
    <source>
        <dbReference type="SMART" id="SM00478"/>
    </source>
</evidence>
<keyword evidence="8" id="KW-0496">Mitochondrion</keyword>
<dbReference type="InterPro" id="IPR003265">
    <property type="entry name" value="HhH-GPD_domain"/>
</dbReference>